<dbReference type="InterPro" id="IPR001304">
    <property type="entry name" value="C-type_lectin-like"/>
</dbReference>
<name>A0A8B7P8G6_HYAAZ</name>
<proteinExistence type="predicted"/>
<evidence type="ECO:0000313" key="4">
    <source>
        <dbReference type="RefSeq" id="XP_018022107.1"/>
    </source>
</evidence>
<accession>A0A8B7P8G6</accession>
<dbReference type="SUPFAM" id="SSF56436">
    <property type="entry name" value="C-type lectin-like"/>
    <property type="match status" value="1"/>
</dbReference>
<feature type="domain" description="C-type lectin" evidence="2">
    <location>
        <begin position="193"/>
        <end position="305"/>
    </location>
</feature>
<keyword evidence="1" id="KW-0732">Signal</keyword>
<organism evidence="3 4">
    <name type="scientific">Hyalella azteca</name>
    <name type="common">Amphipod</name>
    <dbReference type="NCBI Taxonomy" id="294128"/>
    <lineage>
        <taxon>Eukaryota</taxon>
        <taxon>Metazoa</taxon>
        <taxon>Ecdysozoa</taxon>
        <taxon>Arthropoda</taxon>
        <taxon>Crustacea</taxon>
        <taxon>Multicrustacea</taxon>
        <taxon>Malacostraca</taxon>
        <taxon>Eumalacostraca</taxon>
        <taxon>Peracarida</taxon>
        <taxon>Amphipoda</taxon>
        <taxon>Senticaudata</taxon>
        <taxon>Talitrida</taxon>
        <taxon>Talitroidea</taxon>
        <taxon>Hyalellidae</taxon>
        <taxon>Hyalella</taxon>
    </lineage>
</organism>
<dbReference type="PROSITE" id="PS50041">
    <property type="entry name" value="C_TYPE_LECTIN_2"/>
    <property type="match status" value="1"/>
</dbReference>
<evidence type="ECO:0000259" key="2">
    <source>
        <dbReference type="PROSITE" id="PS50041"/>
    </source>
</evidence>
<evidence type="ECO:0000313" key="3">
    <source>
        <dbReference type="Proteomes" id="UP000694843"/>
    </source>
</evidence>
<dbReference type="InterPro" id="IPR016187">
    <property type="entry name" value="CTDL_fold"/>
</dbReference>
<dbReference type="RefSeq" id="XP_018022107.1">
    <property type="nucleotide sequence ID" value="XM_018166618.2"/>
</dbReference>
<protein>
    <submittedName>
        <fullName evidence="4">Uncharacterized protein LOC108678247</fullName>
    </submittedName>
</protein>
<gene>
    <name evidence="4" type="primary">LOC108678247</name>
</gene>
<dbReference type="KEGG" id="hazt:108678247"/>
<dbReference type="AlphaFoldDB" id="A0A8B7P8G6"/>
<evidence type="ECO:0000256" key="1">
    <source>
        <dbReference type="SAM" id="SignalP"/>
    </source>
</evidence>
<feature type="chain" id="PRO_5034949674" evidence="1">
    <location>
        <begin position="19"/>
        <end position="326"/>
    </location>
</feature>
<dbReference type="OrthoDB" id="10539575at2759"/>
<dbReference type="Proteomes" id="UP000694843">
    <property type="component" value="Unplaced"/>
</dbReference>
<reference evidence="4" key="1">
    <citation type="submission" date="2025-08" db="UniProtKB">
        <authorList>
            <consortium name="RefSeq"/>
        </authorList>
    </citation>
    <scope>IDENTIFICATION</scope>
    <source>
        <tissue evidence="4">Whole organism</tissue>
    </source>
</reference>
<feature type="signal peptide" evidence="1">
    <location>
        <begin position="1"/>
        <end position="18"/>
    </location>
</feature>
<sequence length="326" mass="35547">MATCFVLAVVFFSAAVEAQTTRVDSSTLETFQLEYKQTTILFKECTDASHAVEGSLYSVTVAENLEYIRASFTDITADWQKEAEPEDTVSCAIRAHEEDALMFQFTSSNGCLLALNEAFDRSLQSCNITDDSKIVFIKSAGICFDGGKAYREGETSDEMCPRTCEEDAFKDFVSDGDEVSLYPDTPFTCCPVWIKPCYATVHELALDACSAVAFCKAFGLVIPYDNAADISDVAKYAYEFSGDGMWANVFKGKDGVWRYGASSGSVDPSLWVAGHPESGKNCAVVTVEGKIRSADCNSQVNFQCREPVAGVYGFCAQQDPAFFPVG</sequence>
<dbReference type="CDD" id="cd00037">
    <property type="entry name" value="CLECT"/>
    <property type="match status" value="1"/>
</dbReference>
<keyword evidence="3" id="KW-1185">Reference proteome</keyword>
<dbReference type="GeneID" id="108678247"/>